<organism evidence="7 8">
    <name type="scientific">Terricaulis silvestris</name>
    <dbReference type="NCBI Taxonomy" id="2686094"/>
    <lineage>
        <taxon>Bacteria</taxon>
        <taxon>Pseudomonadati</taxon>
        <taxon>Pseudomonadota</taxon>
        <taxon>Alphaproteobacteria</taxon>
        <taxon>Caulobacterales</taxon>
        <taxon>Caulobacteraceae</taxon>
        <taxon>Terricaulis</taxon>
    </lineage>
</organism>
<dbReference type="InterPro" id="IPR012000">
    <property type="entry name" value="Thiamin_PyroP_enz_cen_dom"/>
</dbReference>
<keyword evidence="7" id="KW-0808">Transferase</keyword>
<sequence length="558" mass="59155">MKPVERLHETESEKVSDTVARVLEHLGVSTAFGVTSVHNIGILDAIGRRDRIRFVMSRGEMGAAHMADGYARASGKLGVVITSTGPAAANAAAGLLEATLASSPVLHITGQSSRAHIDRGTGAVHDVPNQLGMLRAVCKSAHRVESAETIAPTLLRAAADALTPPMGAVSVEIPIDIQRGAAFAPALQDELSIPTPRAAPADTIAACTDLIASAKRPLLWIGGGARHAGSAVRRLLDLGFCLITSWNGRGVVPEDDPRSLGALNGVLSPQVDAFCRSANLLLVAGSRLRHQQTRDMGLFLPSPLIQIDIDPSACNRTYRNELFACGDAELTLDALADALEDQLSVTPSFQREFAEMKRAAIDDLCKRQGSYASFPAQLRAVMPRDAVWARDMTMSNNAWGHHAFPVDGPRDSVFPVGGGIGVGLPLAIGAAASGRKTVLLSGDGGFFLNHGELWTAIQAGLDITLIVMNDRGYGVIKHLQNASHGGRHFYTDLVSPELEGLAALGGIPYRRVTQADRFGPTAAEMIAVRGPSLVEVDMQAVGPLPYKPLPQTRQREAH</sequence>
<dbReference type="EC" id="2.2.1.6" evidence="7"/>
<dbReference type="Pfam" id="PF02775">
    <property type="entry name" value="TPP_enzyme_C"/>
    <property type="match status" value="1"/>
</dbReference>
<dbReference type="PANTHER" id="PTHR18968:SF13">
    <property type="entry name" value="ACETOLACTATE SYNTHASE CATALYTIC SUBUNIT, MITOCHONDRIAL"/>
    <property type="match status" value="1"/>
</dbReference>
<dbReference type="Pfam" id="PF02776">
    <property type="entry name" value="TPP_enzyme_N"/>
    <property type="match status" value="1"/>
</dbReference>
<proteinExistence type="inferred from homology"/>
<feature type="domain" description="Thiamine pyrophosphate enzyme central" evidence="4">
    <location>
        <begin position="204"/>
        <end position="335"/>
    </location>
</feature>
<dbReference type="SUPFAM" id="SSF52518">
    <property type="entry name" value="Thiamin diphosphate-binding fold (THDP-binding)"/>
    <property type="match status" value="2"/>
</dbReference>
<evidence type="ECO:0000259" key="5">
    <source>
        <dbReference type="Pfam" id="PF02775"/>
    </source>
</evidence>
<accession>A0A6I6MKC0</accession>
<dbReference type="GO" id="GO:0009099">
    <property type="term" value="P:L-valine biosynthetic process"/>
    <property type="evidence" value="ECO:0007669"/>
    <property type="project" value="TreeGrafter"/>
</dbReference>
<dbReference type="Gene3D" id="3.40.50.1220">
    <property type="entry name" value="TPP-binding domain"/>
    <property type="match status" value="1"/>
</dbReference>
<dbReference type="GO" id="GO:0009097">
    <property type="term" value="P:isoleucine biosynthetic process"/>
    <property type="evidence" value="ECO:0007669"/>
    <property type="project" value="TreeGrafter"/>
</dbReference>
<dbReference type="CDD" id="cd07035">
    <property type="entry name" value="TPP_PYR_POX_like"/>
    <property type="match status" value="1"/>
</dbReference>
<protein>
    <submittedName>
        <fullName evidence="7">Acetolactate synthase isozyme 3 large subunit</fullName>
        <ecNumber evidence="7">2.2.1.6</ecNumber>
    </submittedName>
</protein>
<evidence type="ECO:0000259" key="4">
    <source>
        <dbReference type="Pfam" id="PF00205"/>
    </source>
</evidence>
<keyword evidence="2 3" id="KW-0786">Thiamine pyrophosphate</keyword>
<feature type="domain" description="Thiamine pyrophosphate enzyme N-terminal TPP-binding" evidence="6">
    <location>
        <begin position="14"/>
        <end position="126"/>
    </location>
</feature>
<name>A0A6I6MKC0_9CAUL</name>
<dbReference type="SUPFAM" id="SSF52467">
    <property type="entry name" value="DHS-like NAD/FAD-binding domain"/>
    <property type="match status" value="1"/>
</dbReference>
<dbReference type="KEGG" id="tsv:DSM104635_00470"/>
<dbReference type="AlphaFoldDB" id="A0A6I6MKC0"/>
<dbReference type="Proteomes" id="UP000431269">
    <property type="component" value="Chromosome"/>
</dbReference>
<evidence type="ECO:0000313" key="7">
    <source>
        <dbReference type="EMBL" id="QGZ93658.1"/>
    </source>
</evidence>
<evidence type="ECO:0000313" key="8">
    <source>
        <dbReference type="Proteomes" id="UP000431269"/>
    </source>
</evidence>
<dbReference type="GO" id="GO:0005948">
    <property type="term" value="C:acetolactate synthase complex"/>
    <property type="evidence" value="ECO:0007669"/>
    <property type="project" value="TreeGrafter"/>
</dbReference>
<dbReference type="EMBL" id="CP047045">
    <property type="protein sequence ID" value="QGZ93658.1"/>
    <property type="molecule type" value="Genomic_DNA"/>
</dbReference>
<dbReference type="Pfam" id="PF00205">
    <property type="entry name" value="TPP_enzyme_M"/>
    <property type="match status" value="1"/>
</dbReference>
<dbReference type="GO" id="GO:0050660">
    <property type="term" value="F:flavin adenine dinucleotide binding"/>
    <property type="evidence" value="ECO:0007669"/>
    <property type="project" value="TreeGrafter"/>
</dbReference>
<dbReference type="PANTHER" id="PTHR18968">
    <property type="entry name" value="THIAMINE PYROPHOSPHATE ENZYMES"/>
    <property type="match status" value="1"/>
</dbReference>
<dbReference type="InterPro" id="IPR045229">
    <property type="entry name" value="TPP_enz"/>
</dbReference>
<dbReference type="GO" id="GO:0030976">
    <property type="term" value="F:thiamine pyrophosphate binding"/>
    <property type="evidence" value="ECO:0007669"/>
    <property type="project" value="InterPro"/>
</dbReference>
<dbReference type="InterPro" id="IPR029061">
    <property type="entry name" value="THDP-binding"/>
</dbReference>
<dbReference type="GO" id="GO:0003984">
    <property type="term" value="F:acetolactate synthase activity"/>
    <property type="evidence" value="ECO:0007669"/>
    <property type="project" value="UniProtKB-EC"/>
</dbReference>
<evidence type="ECO:0000256" key="1">
    <source>
        <dbReference type="ARBA" id="ARBA00007812"/>
    </source>
</evidence>
<dbReference type="InterPro" id="IPR011766">
    <property type="entry name" value="TPP_enzyme_TPP-bd"/>
</dbReference>
<dbReference type="RefSeq" id="WP_158764657.1">
    <property type="nucleotide sequence ID" value="NZ_CP047045.1"/>
</dbReference>
<dbReference type="CDD" id="cd00568">
    <property type="entry name" value="TPP_enzymes"/>
    <property type="match status" value="1"/>
</dbReference>
<comment type="similarity">
    <text evidence="1 3">Belongs to the TPP enzyme family.</text>
</comment>
<evidence type="ECO:0000259" key="6">
    <source>
        <dbReference type="Pfam" id="PF02776"/>
    </source>
</evidence>
<evidence type="ECO:0000256" key="2">
    <source>
        <dbReference type="ARBA" id="ARBA00023052"/>
    </source>
</evidence>
<feature type="domain" description="Thiamine pyrophosphate enzyme TPP-binding" evidence="5">
    <location>
        <begin position="397"/>
        <end position="536"/>
    </location>
</feature>
<dbReference type="InterPro" id="IPR012001">
    <property type="entry name" value="Thiamin_PyroP_enz_TPP-bd_dom"/>
</dbReference>
<dbReference type="InterPro" id="IPR029035">
    <property type="entry name" value="DHS-like_NAD/FAD-binding_dom"/>
</dbReference>
<reference evidence="8" key="1">
    <citation type="submission" date="2019-12" db="EMBL/GenBank/DDBJ databases">
        <title>Complete genome of Terracaulis silvestris 0127_4.</title>
        <authorList>
            <person name="Vieira S."/>
            <person name="Riedel T."/>
            <person name="Sproer C."/>
            <person name="Pascual J."/>
            <person name="Boedeker C."/>
            <person name="Overmann J."/>
        </authorList>
    </citation>
    <scope>NUCLEOTIDE SEQUENCE [LARGE SCALE GENOMIC DNA]</scope>
    <source>
        <strain evidence="8">0127_4</strain>
    </source>
</reference>
<dbReference type="GO" id="GO:0000287">
    <property type="term" value="F:magnesium ion binding"/>
    <property type="evidence" value="ECO:0007669"/>
    <property type="project" value="InterPro"/>
</dbReference>
<gene>
    <name evidence="7" type="primary">ilvI</name>
    <name evidence="7" type="ORF">DSM104635_00470</name>
</gene>
<keyword evidence="8" id="KW-1185">Reference proteome</keyword>
<evidence type="ECO:0000256" key="3">
    <source>
        <dbReference type="RuleBase" id="RU362132"/>
    </source>
</evidence>
<dbReference type="NCBIfam" id="NF005470">
    <property type="entry name" value="PRK07064.1"/>
    <property type="match status" value="1"/>
</dbReference>
<dbReference type="Gene3D" id="3.40.50.970">
    <property type="match status" value="2"/>
</dbReference>